<feature type="non-terminal residue" evidence="1">
    <location>
        <position position="1"/>
    </location>
</feature>
<protein>
    <submittedName>
        <fullName evidence="1">Uncharacterized protein</fullName>
    </submittedName>
</protein>
<sequence>RIENGRVIIEFTNKVSWIGFNKCGLRGFIDALETQYNKLYEKGKQLIPLPESFITHNNVLDMQKRANYSTSEEDIELLLHRWRHFVPTQIPNPRRLIWQQECIEAFNLSAELKKIDSGKS</sequence>
<dbReference type="AlphaFoldDB" id="A0A0F9MVU3"/>
<reference evidence="1" key="1">
    <citation type="journal article" date="2015" name="Nature">
        <title>Complex archaea that bridge the gap between prokaryotes and eukaryotes.</title>
        <authorList>
            <person name="Spang A."/>
            <person name="Saw J.H."/>
            <person name="Jorgensen S.L."/>
            <person name="Zaremba-Niedzwiedzka K."/>
            <person name="Martijn J."/>
            <person name="Lind A.E."/>
            <person name="van Eijk R."/>
            <person name="Schleper C."/>
            <person name="Guy L."/>
            <person name="Ettema T.J."/>
        </authorList>
    </citation>
    <scope>NUCLEOTIDE SEQUENCE</scope>
</reference>
<dbReference type="EMBL" id="LAZR01009318">
    <property type="protein sequence ID" value="KKM73327.1"/>
    <property type="molecule type" value="Genomic_DNA"/>
</dbReference>
<proteinExistence type="predicted"/>
<comment type="caution">
    <text evidence="1">The sequence shown here is derived from an EMBL/GenBank/DDBJ whole genome shotgun (WGS) entry which is preliminary data.</text>
</comment>
<evidence type="ECO:0000313" key="1">
    <source>
        <dbReference type="EMBL" id="KKM73327.1"/>
    </source>
</evidence>
<organism evidence="1">
    <name type="scientific">marine sediment metagenome</name>
    <dbReference type="NCBI Taxonomy" id="412755"/>
    <lineage>
        <taxon>unclassified sequences</taxon>
        <taxon>metagenomes</taxon>
        <taxon>ecological metagenomes</taxon>
    </lineage>
</organism>
<accession>A0A0F9MVU3</accession>
<gene>
    <name evidence="1" type="ORF">LCGC14_1411640</name>
</gene>
<name>A0A0F9MVU3_9ZZZZ</name>